<dbReference type="PROSITE" id="PS51186">
    <property type="entry name" value="GNAT"/>
    <property type="match status" value="1"/>
</dbReference>
<name>A0A918BU26_9ACTN</name>
<dbReference type="InterPro" id="IPR050832">
    <property type="entry name" value="Bact_Acetyltransf"/>
</dbReference>
<dbReference type="InterPro" id="IPR016181">
    <property type="entry name" value="Acyl_CoA_acyltransferase"/>
</dbReference>
<reference evidence="4" key="2">
    <citation type="submission" date="2020-09" db="EMBL/GenBank/DDBJ databases">
        <authorList>
            <person name="Sun Q."/>
            <person name="Ohkuma M."/>
        </authorList>
    </citation>
    <scope>NUCLEOTIDE SEQUENCE</scope>
    <source>
        <strain evidence="4">JCM 3131</strain>
    </source>
</reference>
<dbReference type="CDD" id="cd04301">
    <property type="entry name" value="NAT_SF"/>
    <property type="match status" value="1"/>
</dbReference>
<evidence type="ECO:0000256" key="1">
    <source>
        <dbReference type="ARBA" id="ARBA00022679"/>
    </source>
</evidence>
<comment type="caution">
    <text evidence="4">The sequence shown here is derived from an EMBL/GenBank/DDBJ whole genome shotgun (WGS) entry which is preliminary data.</text>
</comment>
<dbReference type="AlphaFoldDB" id="A0A918BU26"/>
<proteinExistence type="predicted"/>
<reference evidence="4" key="1">
    <citation type="journal article" date="2014" name="Int. J. Syst. Evol. Microbiol.">
        <title>Complete genome sequence of Corynebacterium casei LMG S-19264T (=DSM 44701T), isolated from a smear-ripened cheese.</title>
        <authorList>
            <consortium name="US DOE Joint Genome Institute (JGI-PGF)"/>
            <person name="Walter F."/>
            <person name="Albersmeier A."/>
            <person name="Kalinowski J."/>
            <person name="Ruckert C."/>
        </authorList>
    </citation>
    <scope>NUCLEOTIDE SEQUENCE</scope>
    <source>
        <strain evidence="4">JCM 3131</strain>
    </source>
</reference>
<dbReference type="Gene3D" id="3.40.630.30">
    <property type="match status" value="1"/>
</dbReference>
<evidence type="ECO:0000259" key="3">
    <source>
        <dbReference type="PROSITE" id="PS51186"/>
    </source>
</evidence>
<sequence>MELRDLRQDTSGGVVVRAVRAGEWERARWLRLEALRDPVAELAFLEAYDTAAAKPESHWREWTARVAEGARDRRQFIAETAGGEWAGSVTVLREPAGASDPFHGTVERDQAHVVGVFVRPEWRGDKAGVTRALFDAALEWAWQAGVERARLFVHERNTRAEAFYRKTGFVASGVRVPGPVGVGGVELEYEMKRPAGD</sequence>
<evidence type="ECO:0000313" key="5">
    <source>
        <dbReference type="Proteomes" id="UP000620156"/>
    </source>
</evidence>
<evidence type="ECO:0000256" key="2">
    <source>
        <dbReference type="ARBA" id="ARBA00023315"/>
    </source>
</evidence>
<keyword evidence="5" id="KW-1185">Reference proteome</keyword>
<feature type="domain" description="N-acetyltransferase" evidence="3">
    <location>
        <begin position="14"/>
        <end position="196"/>
    </location>
</feature>
<organism evidence="4 5">
    <name type="scientific">Streptomyces ruber</name>
    <dbReference type="NCBI Taxonomy" id="83378"/>
    <lineage>
        <taxon>Bacteria</taxon>
        <taxon>Bacillati</taxon>
        <taxon>Actinomycetota</taxon>
        <taxon>Actinomycetes</taxon>
        <taxon>Kitasatosporales</taxon>
        <taxon>Streptomycetaceae</taxon>
        <taxon>Streptomyces</taxon>
    </lineage>
</organism>
<protein>
    <submittedName>
        <fullName evidence="4">N-acetyltransferase</fullName>
    </submittedName>
</protein>
<dbReference type="RefSeq" id="WP_189220892.1">
    <property type="nucleotide sequence ID" value="NZ_BMQK01000037.1"/>
</dbReference>
<dbReference type="InterPro" id="IPR000182">
    <property type="entry name" value="GNAT_dom"/>
</dbReference>
<dbReference type="PANTHER" id="PTHR43877">
    <property type="entry name" value="AMINOALKYLPHOSPHONATE N-ACETYLTRANSFERASE-RELATED-RELATED"/>
    <property type="match status" value="1"/>
</dbReference>
<dbReference type="SUPFAM" id="SSF55729">
    <property type="entry name" value="Acyl-CoA N-acyltransferases (Nat)"/>
    <property type="match status" value="1"/>
</dbReference>
<dbReference type="EMBL" id="BMQK01000037">
    <property type="protein sequence ID" value="GGQ90378.1"/>
    <property type="molecule type" value="Genomic_DNA"/>
</dbReference>
<dbReference type="Proteomes" id="UP000620156">
    <property type="component" value="Unassembled WGS sequence"/>
</dbReference>
<evidence type="ECO:0000313" key="4">
    <source>
        <dbReference type="EMBL" id="GGQ90378.1"/>
    </source>
</evidence>
<dbReference type="GO" id="GO:0016747">
    <property type="term" value="F:acyltransferase activity, transferring groups other than amino-acyl groups"/>
    <property type="evidence" value="ECO:0007669"/>
    <property type="project" value="InterPro"/>
</dbReference>
<gene>
    <name evidence="4" type="ORF">GCM10010145_69620</name>
</gene>
<dbReference type="Pfam" id="PF00583">
    <property type="entry name" value="Acetyltransf_1"/>
    <property type="match status" value="1"/>
</dbReference>
<accession>A0A918BU26</accession>
<keyword evidence="2" id="KW-0012">Acyltransferase</keyword>
<keyword evidence="1" id="KW-0808">Transferase</keyword>